<keyword evidence="3" id="KW-1185">Reference proteome</keyword>
<dbReference type="Proteomes" id="UP000789595">
    <property type="component" value="Unassembled WGS sequence"/>
</dbReference>
<organism evidence="2 3">
    <name type="scientific">Pelagomonas calceolata</name>
    <dbReference type="NCBI Taxonomy" id="35677"/>
    <lineage>
        <taxon>Eukaryota</taxon>
        <taxon>Sar</taxon>
        <taxon>Stramenopiles</taxon>
        <taxon>Ochrophyta</taxon>
        <taxon>Pelagophyceae</taxon>
        <taxon>Pelagomonadales</taxon>
        <taxon>Pelagomonadaceae</taxon>
        <taxon>Pelagomonas</taxon>
    </lineage>
</organism>
<evidence type="ECO:0000313" key="2">
    <source>
        <dbReference type="EMBL" id="CAH0365929.1"/>
    </source>
</evidence>
<name>A0A8J2SCE7_9STRA</name>
<gene>
    <name evidence="2" type="ORF">PECAL_1P23920</name>
</gene>
<accession>A0A8J2SCE7</accession>
<comment type="caution">
    <text evidence="2">The sequence shown here is derived from an EMBL/GenBank/DDBJ whole genome shotgun (WGS) entry which is preliminary data.</text>
</comment>
<protein>
    <submittedName>
        <fullName evidence="2">Uncharacterized protein</fullName>
    </submittedName>
</protein>
<feature type="region of interest" description="Disordered" evidence="1">
    <location>
        <begin position="34"/>
        <end position="65"/>
    </location>
</feature>
<reference evidence="2" key="1">
    <citation type="submission" date="2021-11" db="EMBL/GenBank/DDBJ databases">
        <authorList>
            <consortium name="Genoscope - CEA"/>
            <person name="William W."/>
        </authorList>
    </citation>
    <scope>NUCLEOTIDE SEQUENCE</scope>
</reference>
<evidence type="ECO:0000313" key="3">
    <source>
        <dbReference type="Proteomes" id="UP000789595"/>
    </source>
</evidence>
<dbReference type="EMBL" id="CAKKNE010000001">
    <property type="protein sequence ID" value="CAH0365929.1"/>
    <property type="molecule type" value="Genomic_DNA"/>
</dbReference>
<evidence type="ECO:0000256" key="1">
    <source>
        <dbReference type="SAM" id="MobiDB-lite"/>
    </source>
</evidence>
<sequence>MGVDEFRWLVHRSMQQHCAKQSKTEVRNHINALRQQTDTPPPAPGRLSVFSRPRGTAAPRPVGQGGQRRQILVAVDMGPLALAWASKRFPDECITPPKPPLDQQKQEAKNTTDRAFSFLMDCGFDGPIAVFDMNLAANYFNSENATGGFRDPSVAAGPHGPVRYAVGDGRLEFYQICEWLYGELTSRGVRCVQAWTSNADAKVAELVRDGFEGHKVACAYSTDCDVYVNSPKSIVGLHFKDGRKDQRTPVVCLFDRDQCLMDRGILPILPPVAADKDAARDVLAVFAALGRLTSDRVKKRKSRLDATNPCVLYQMMRNPNNAGAACGANSKLELVEDYVLPALVQIRKCGPTPGPGGSSDILDMLDHHMTSDFNNTFLGANRRGVLGLSNKGRDGANAILERYERLTATERTELRAFRDWTRDNITML</sequence>
<dbReference type="AlphaFoldDB" id="A0A8J2SCE7"/>
<proteinExistence type="predicted"/>